<evidence type="ECO:0000256" key="10">
    <source>
        <dbReference type="RuleBase" id="RU351113"/>
    </source>
</evidence>
<keyword evidence="5 10" id="KW-0552">Olfaction</keyword>
<dbReference type="GO" id="GO:0005549">
    <property type="term" value="F:odorant binding"/>
    <property type="evidence" value="ECO:0007669"/>
    <property type="project" value="InterPro"/>
</dbReference>
<feature type="transmembrane region" description="Helical" evidence="10">
    <location>
        <begin position="290"/>
        <end position="311"/>
    </location>
</feature>
<keyword evidence="7 10" id="KW-0472">Membrane</keyword>
<evidence type="ECO:0000256" key="5">
    <source>
        <dbReference type="ARBA" id="ARBA00022725"/>
    </source>
</evidence>
<dbReference type="Pfam" id="PF02949">
    <property type="entry name" value="7tm_6"/>
    <property type="match status" value="1"/>
</dbReference>
<dbReference type="PANTHER" id="PTHR21137:SF35">
    <property type="entry name" value="ODORANT RECEPTOR 19A-RELATED"/>
    <property type="match status" value="1"/>
</dbReference>
<dbReference type="InParanoid" id="A0A7M7QKX6"/>
<feature type="transmembrane region" description="Helical" evidence="10">
    <location>
        <begin position="89"/>
        <end position="110"/>
    </location>
</feature>
<evidence type="ECO:0000256" key="9">
    <source>
        <dbReference type="ARBA" id="ARBA00023224"/>
    </source>
</evidence>
<evidence type="ECO:0000256" key="8">
    <source>
        <dbReference type="ARBA" id="ARBA00023170"/>
    </source>
</evidence>
<dbReference type="EnsemblMetazoa" id="XM_031933529">
    <property type="protein sequence ID" value="XP_031789389"/>
    <property type="gene ID" value="GeneID_100463522"/>
</dbReference>
<evidence type="ECO:0000313" key="12">
    <source>
        <dbReference type="Proteomes" id="UP000002358"/>
    </source>
</evidence>
<sequence length="421" mass="48647">MDLFYNQYFNINKHVSMICGLWPFQSQFGRRISYMIFAMSTFSMIFSLVSIGILNFQLTFYSQQLKCSYFILKKTAGIISQLNPDLLNILETCVALFFCVCGFLVCTILYNQKNQIKRLYERIAADWENLTDDLERDVLRTFLLEGRKLIFITLVYSFPAFSLFACITFLPRMFSEESTKLCLHSFPYYLESMVIDKNLCNLQVSLHYSVALGYVGLSFLSVGATYICSVKHVCALYEIARLRLENATVRYGNYDPLGELTDETSIIHNLIEAIDMHKNALRGIQIIEQVFSTGFFIIQIFGLSLLAILICELKYHEGEITEMIRFMLVLSVFVIYLFFMNWSGEQVIQSCDDIQKTAYDIDWHRISSRTRIFVLMIMQRTLKPVHLTAGNMMILSIQNFGTILKSAWSFGTILLTTQKSV</sequence>
<comment type="subcellular location">
    <subcellularLocation>
        <location evidence="1 10">Cell membrane</location>
        <topology evidence="1 10">Multi-pass membrane protein</topology>
    </subcellularLocation>
</comment>
<dbReference type="CTD" id="100463522"/>
<protein>
    <recommendedName>
        <fullName evidence="10">Odorant receptor</fullName>
    </recommendedName>
</protein>
<evidence type="ECO:0000256" key="4">
    <source>
        <dbReference type="ARBA" id="ARBA00022692"/>
    </source>
</evidence>
<dbReference type="GO" id="GO:0004984">
    <property type="term" value="F:olfactory receptor activity"/>
    <property type="evidence" value="ECO:0007669"/>
    <property type="project" value="InterPro"/>
</dbReference>
<evidence type="ECO:0000313" key="11">
    <source>
        <dbReference type="EnsemblMetazoa" id="XP_031789389"/>
    </source>
</evidence>
<keyword evidence="8 10" id="KW-0675">Receptor</keyword>
<comment type="caution">
    <text evidence="10">Lacks conserved residue(s) required for the propagation of feature annotation.</text>
</comment>
<dbReference type="GO" id="GO:0007165">
    <property type="term" value="P:signal transduction"/>
    <property type="evidence" value="ECO:0007669"/>
    <property type="project" value="UniProtKB-KW"/>
</dbReference>
<dbReference type="InterPro" id="IPR004117">
    <property type="entry name" value="7tm6_olfct_rcpt"/>
</dbReference>
<evidence type="ECO:0000256" key="6">
    <source>
        <dbReference type="ARBA" id="ARBA00022989"/>
    </source>
</evidence>
<evidence type="ECO:0000256" key="7">
    <source>
        <dbReference type="ARBA" id="ARBA00023136"/>
    </source>
</evidence>
<name>A0A7M7QKX6_NASVI</name>
<keyword evidence="12" id="KW-1185">Reference proteome</keyword>
<dbReference type="GO" id="GO:0005886">
    <property type="term" value="C:plasma membrane"/>
    <property type="evidence" value="ECO:0007669"/>
    <property type="project" value="UniProtKB-SubCell"/>
</dbReference>
<keyword evidence="2" id="KW-1003">Cell membrane</keyword>
<dbReference type="OrthoDB" id="7547851at2759"/>
<comment type="similarity">
    <text evidence="10">Belongs to the insect chemoreceptor superfamily. Heteromeric odorant receptor channel (TC 1.A.69) family.</text>
</comment>
<keyword evidence="4 10" id="KW-0812">Transmembrane</keyword>
<keyword evidence="3 10" id="KW-0716">Sensory transduction</keyword>
<organism evidence="11 12">
    <name type="scientific">Nasonia vitripennis</name>
    <name type="common">Parasitic wasp</name>
    <dbReference type="NCBI Taxonomy" id="7425"/>
    <lineage>
        <taxon>Eukaryota</taxon>
        <taxon>Metazoa</taxon>
        <taxon>Ecdysozoa</taxon>
        <taxon>Arthropoda</taxon>
        <taxon>Hexapoda</taxon>
        <taxon>Insecta</taxon>
        <taxon>Pterygota</taxon>
        <taxon>Neoptera</taxon>
        <taxon>Endopterygota</taxon>
        <taxon>Hymenoptera</taxon>
        <taxon>Apocrita</taxon>
        <taxon>Proctotrupomorpha</taxon>
        <taxon>Chalcidoidea</taxon>
        <taxon>Pteromalidae</taxon>
        <taxon>Pteromalinae</taxon>
        <taxon>Nasonia</taxon>
    </lineage>
</organism>
<reference evidence="11" key="1">
    <citation type="submission" date="2021-01" db="UniProtKB">
        <authorList>
            <consortium name="EnsemblMetazoa"/>
        </authorList>
    </citation>
    <scope>IDENTIFICATION</scope>
</reference>
<dbReference type="PANTHER" id="PTHR21137">
    <property type="entry name" value="ODORANT RECEPTOR"/>
    <property type="match status" value="1"/>
</dbReference>
<feature type="transmembrane region" description="Helical" evidence="10">
    <location>
        <begin position="34"/>
        <end position="56"/>
    </location>
</feature>
<evidence type="ECO:0000256" key="1">
    <source>
        <dbReference type="ARBA" id="ARBA00004651"/>
    </source>
</evidence>
<dbReference type="RefSeq" id="XP_031789389.1">
    <property type="nucleotide sequence ID" value="XM_031933529.2"/>
</dbReference>
<evidence type="ECO:0000256" key="2">
    <source>
        <dbReference type="ARBA" id="ARBA00022475"/>
    </source>
</evidence>
<keyword evidence="6 10" id="KW-1133">Transmembrane helix</keyword>
<dbReference type="AlphaFoldDB" id="A0A7M7QKX6"/>
<dbReference type="SMR" id="A0A7M7QKX6"/>
<keyword evidence="9 10" id="KW-0807">Transducer</keyword>
<proteinExistence type="inferred from homology"/>
<dbReference type="Proteomes" id="UP000002358">
    <property type="component" value="Chromosome 1"/>
</dbReference>
<dbReference type="GeneID" id="100463522"/>
<accession>A0A7M7QKX6</accession>
<evidence type="ECO:0000256" key="3">
    <source>
        <dbReference type="ARBA" id="ARBA00022606"/>
    </source>
</evidence>
<feature type="transmembrane region" description="Helical" evidence="10">
    <location>
        <begin position="149"/>
        <end position="170"/>
    </location>
</feature>
<feature type="transmembrane region" description="Helical" evidence="10">
    <location>
        <begin position="323"/>
        <end position="342"/>
    </location>
</feature>